<evidence type="ECO:0000313" key="1">
    <source>
        <dbReference type="EMBL" id="RNM30716.1"/>
    </source>
</evidence>
<keyword evidence="2" id="KW-1185">Reference proteome</keyword>
<accession>A0A3N0I2C9</accession>
<keyword evidence="1" id="KW-0067">ATP-binding</keyword>
<dbReference type="Proteomes" id="UP000276568">
    <property type="component" value="Unassembled WGS sequence"/>
</dbReference>
<keyword evidence="1" id="KW-0547">Nucleotide-binding</keyword>
<dbReference type="RefSeq" id="WP_128520623.1">
    <property type="nucleotide sequence ID" value="NZ_RJQC01000002.1"/>
</dbReference>
<comment type="caution">
    <text evidence="1">The sequence shown here is derived from an EMBL/GenBank/DDBJ whole genome shotgun (WGS) entry which is preliminary data.</text>
</comment>
<dbReference type="InterPro" id="IPR027417">
    <property type="entry name" value="P-loop_NTPase"/>
</dbReference>
<dbReference type="OrthoDB" id="8610837at2"/>
<dbReference type="EMBL" id="RJQC01000002">
    <property type="protein sequence ID" value="RNM30716.1"/>
    <property type="molecule type" value="Genomic_DNA"/>
</dbReference>
<dbReference type="AlphaFoldDB" id="A0A3N0I2C9"/>
<proteinExistence type="predicted"/>
<protein>
    <submittedName>
        <fullName evidence="1">ATP-binding protein</fullName>
    </submittedName>
</protein>
<name>A0A3N0I2C9_9FIRM</name>
<sequence length="384" mass="44229">MIVMNIVLDNIRSFEDFNVNFSYPRKVAGSTIDSEYLDGFPNFRYKKLNIIMGANATGKTALGKTLMDVFNFIYRTDVSRIIDSINNTSKKAYIEMDFIPQKQYLYRISLKIDPIDNDDKKFDVKVALKKAKITKKDNYERCAKRLTIKDNEYSTDLANALKPIESFGWYFIYPYDVEYSIHLPDPGLHSIDFSDILENIFKVLDPSIESVEKNEIKNDKNNAAYSIKFKNSSKVPLIHDGEITKGDFLSSGTKSGIKIATLLSAIFDHRNGFFYCDELFSYIQTDIEKAVLSVMISQLNGIEQLFFTSHNTDLLDMDLPKHSFLFLRKRMINNKSQIEAFDASLYLKKGTESLRNAVENDIFNTIPNLDQIYKLEKLCEESNE</sequence>
<organism evidence="1 2">
    <name type="scientific">Absicoccus porci</name>
    <dbReference type="NCBI Taxonomy" id="2486576"/>
    <lineage>
        <taxon>Bacteria</taxon>
        <taxon>Bacillati</taxon>
        <taxon>Bacillota</taxon>
        <taxon>Erysipelotrichia</taxon>
        <taxon>Erysipelotrichales</taxon>
        <taxon>Erysipelotrichaceae</taxon>
        <taxon>Absicoccus</taxon>
    </lineage>
</organism>
<dbReference type="SUPFAM" id="SSF52540">
    <property type="entry name" value="P-loop containing nucleoside triphosphate hydrolases"/>
    <property type="match status" value="1"/>
</dbReference>
<dbReference type="Gene3D" id="3.40.50.300">
    <property type="entry name" value="P-loop containing nucleotide triphosphate hydrolases"/>
    <property type="match status" value="2"/>
</dbReference>
<dbReference type="GO" id="GO:0005524">
    <property type="term" value="F:ATP binding"/>
    <property type="evidence" value="ECO:0007669"/>
    <property type="project" value="UniProtKB-KW"/>
</dbReference>
<reference evidence="1 2" key="1">
    <citation type="submission" date="2018-11" db="EMBL/GenBank/DDBJ databases">
        <title>Clostridium sp. nov., a member of the family Erysipelotrichaceae isolated from pig faeces.</title>
        <authorList>
            <person name="Chang Y.-H."/>
        </authorList>
    </citation>
    <scope>NUCLEOTIDE SEQUENCE [LARGE SCALE GENOMIC DNA]</scope>
    <source>
        <strain evidence="1 2">YH-panp20</strain>
    </source>
</reference>
<evidence type="ECO:0000313" key="2">
    <source>
        <dbReference type="Proteomes" id="UP000276568"/>
    </source>
</evidence>
<gene>
    <name evidence="1" type="ORF">EDX97_08010</name>
</gene>